<dbReference type="PROSITE" id="PS50975">
    <property type="entry name" value="ATP_GRASP"/>
    <property type="match status" value="1"/>
</dbReference>
<dbReference type="Gene3D" id="3.30.470.20">
    <property type="entry name" value="ATP-grasp fold, B domain"/>
    <property type="match status" value="1"/>
</dbReference>
<dbReference type="Pfam" id="PF08443">
    <property type="entry name" value="RimK"/>
    <property type="match status" value="1"/>
</dbReference>
<dbReference type="InterPro" id="IPR011761">
    <property type="entry name" value="ATP-grasp"/>
</dbReference>
<reference evidence="3 4" key="1">
    <citation type="submission" date="2019-03" db="EMBL/GenBank/DDBJ databases">
        <authorList>
            <person name="Nijsse B."/>
        </authorList>
    </citation>
    <scope>NUCLEOTIDE SEQUENCE [LARGE SCALE GENOMIC DNA]</scope>
    <source>
        <strain evidence="3">Desulfoluna butyratoxydans MSL71</strain>
    </source>
</reference>
<proteinExistence type="predicted"/>
<dbReference type="NCBIfam" id="TIGR04356">
    <property type="entry name" value="grasp_GAK"/>
    <property type="match status" value="1"/>
</dbReference>
<dbReference type="EMBL" id="CAADHO010000001">
    <property type="protein sequence ID" value="VFQ42737.1"/>
    <property type="molecule type" value="Genomic_DNA"/>
</dbReference>
<feature type="domain" description="ATP-grasp" evidence="2">
    <location>
        <begin position="105"/>
        <end position="285"/>
    </location>
</feature>
<evidence type="ECO:0000259" key="2">
    <source>
        <dbReference type="PROSITE" id="PS50975"/>
    </source>
</evidence>
<dbReference type="GO" id="GO:0046872">
    <property type="term" value="F:metal ion binding"/>
    <property type="evidence" value="ECO:0007669"/>
    <property type="project" value="InterPro"/>
</dbReference>
<dbReference type="PANTHER" id="PTHR21621:SF0">
    <property type="entry name" value="BETA-CITRYLGLUTAMATE SYNTHASE B-RELATED"/>
    <property type="match status" value="1"/>
</dbReference>
<evidence type="ECO:0000313" key="3">
    <source>
        <dbReference type="EMBL" id="VFQ42737.1"/>
    </source>
</evidence>
<dbReference type="GO" id="GO:0005737">
    <property type="term" value="C:cytoplasm"/>
    <property type="evidence" value="ECO:0007669"/>
    <property type="project" value="TreeGrafter"/>
</dbReference>
<dbReference type="GO" id="GO:0016879">
    <property type="term" value="F:ligase activity, forming carbon-nitrogen bonds"/>
    <property type="evidence" value="ECO:0007669"/>
    <property type="project" value="TreeGrafter"/>
</dbReference>
<keyword evidence="1" id="KW-0067">ATP-binding</keyword>
<organism evidence="3 4">
    <name type="scientific">Desulfoluna butyratoxydans</name>
    <dbReference type="NCBI Taxonomy" id="231438"/>
    <lineage>
        <taxon>Bacteria</taxon>
        <taxon>Pseudomonadati</taxon>
        <taxon>Thermodesulfobacteriota</taxon>
        <taxon>Desulfobacteria</taxon>
        <taxon>Desulfobacterales</taxon>
        <taxon>Desulfolunaceae</taxon>
        <taxon>Desulfoluna</taxon>
    </lineage>
</organism>
<dbReference type="AlphaFoldDB" id="A0A4U8YHN3"/>
<evidence type="ECO:0000313" key="4">
    <source>
        <dbReference type="Proteomes" id="UP000507962"/>
    </source>
</evidence>
<sequence length="290" mass="31469">MKIGVIGNQGGWSSEQLADAVAARTGRRILISPDEICLDLPSGRARCGAHDLSGFDALMIKKIGARYSPDLLDRLELFRYLEGRGVKVFSSPLSLIRVLDRLSCTITLQLAGIPMPPTTVTESEEDALEALKAYGTAILKPLYTSKARGMVHLKDEAGAGEIIRSYKAKNPILYLQKSIAIGDRDLGIAFVGGKYLATYARSRQGGSWNTTTASGGSYRAFDPPVEVVELARRAQALFNLSFTCVDVALTDEGPYVFEVSAFGGFRGILETTGINAADRYVDHVMERIMP</sequence>
<dbReference type="Proteomes" id="UP000507962">
    <property type="component" value="Unassembled WGS sequence"/>
</dbReference>
<dbReference type="RefSeq" id="WP_180136957.1">
    <property type="nucleotide sequence ID" value="NZ_CAADHO010000001.1"/>
</dbReference>
<accession>A0A4U8YHN3</accession>
<keyword evidence="1" id="KW-0547">Nucleotide-binding</keyword>
<dbReference type="PANTHER" id="PTHR21621">
    <property type="entry name" value="RIBOSOMAL PROTEIN S6 MODIFICATION PROTEIN"/>
    <property type="match status" value="1"/>
</dbReference>
<dbReference type="InterPro" id="IPR027592">
    <property type="entry name" value="ATP-grasp_GAK"/>
</dbReference>
<dbReference type="GO" id="GO:0005524">
    <property type="term" value="F:ATP binding"/>
    <property type="evidence" value="ECO:0007669"/>
    <property type="project" value="UniProtKB-UniRule"/>
</dbReference>
<name>A0A4U8YHN3_9BACT</name>
<dbReference type="Gene3D" id="3.40.50.20">
    <property type="match status" value="1"/>
</dbReference>
<dbReference type="SUPFAM" id="SSF56059">
    <property type="entry name" value="Glutathione synthetase ATP-binding domain-like"/>
    <property type="match status" value="1"/>
</dbReference>
<dbReference type="InterPro" id="IPR013651">
    <property type="entry name" value="ATP-grasp_RimK-type"/>
</dbReference>
<evidence type="ECO:0000256" key="1">
    <source>
        <dbReference type="PROSITE-ProRule" id="PRU00409"/>
    </source>
</evidence>
<gene>
    <name evidence="3" type="ORF">MSL71_3580</name>
</gene>
<protein>
    <submittedName>
        <fullName evidence="3">Atp-grasp fold rimk-type</fullName>
    </submittedName>
</protein>
<keyword evidence="4" id="KW-1185">Reference proteome</keyword>